<dbReference type="SUPFAM" id="SSF158472">
    <property type="entry name" value="HAMP domain-like"/>
    <property type="match status" value="1"/>
</dbReference>
<dbReference type="EMBL" id="JBBMQO010000004">
    <property type="protein sequence ID" value="MEM5501600.1"/>
    <property type="molecule type" value="Genomic_DNA"/>
</dbReference>
<dbReference type="InterPro" id="IPR043128">
    <property type="entry name" value="Rev_trsase/Diguanyl_cyclase"/>
</dbReference>
<dbReference type="SMART" id="SM00052">
    <property type="entry name" value="EAL"/>
    <property type="match status" value="1"/>
</dbReference>
<evidence type="ECO:0000313" key="4">
    <source>
        <dbReference type="EMBL" id="MEM5501600.1"/>
    </source>
</evidence>
<evidence type="ECO:0000256" key="1">
    <source>
        <dbReference type="SAM" id="Phobius"/>
    </source>
</evidence>
<evidence type="ECO:0000259" key="2">
    <source>
        <dbReference type="PROSITE" id="PS50883"/>
    </source>
</evidence>
<gene>
    <name evidence="4" type="ORF">WNY59_08365</name>
</gene>
<comment type="caution">
    <text evidence="4">The sequence shown here is derived from an EMBL/GenBank/DDBJ whole genome shotgun (WGS) entry which is preliminary data.</text>
</comment>
<dbReference type="SUPFAM" id="SSF55073">
    <property type="entry name" value="Nucleotide cyclase"/>
    <property type="match status" value="1"/>
</dbReference>
<sequence length="725" mass="79964">MLRILHLLNNMTGKITIRLVAVVSLSILITAVVSYEKLYQVTETNSNIRIDRAARAATALFTERLNSEFSGIYDPHGRPTAIRLKGETDDRSLSFRNDFDVILADIGATNQGAANLFKLNPETNAFDRFATTFRKPDGTMPPAMSIGSGHPAYDNIVNNKIHVGEVPVMERMRLAYLMPIQRVNGVVAGALAVDVGWVDDLVSARTDLRVHVIIATVLILLLVATYGAVNMSKELKPLRELAQYANDLASEAPAIAVPYKNRNDEIGVLAQGLERVVALQDKLANLAYKDVLTGLGNRSRYLRDIEISLNNCLSSNCKSTLIHLDIDNFKQINDAFGQKAGDDLLKIVASQVTSIFGQTSKIARLTSDQFTILVGNDASVTKVAELTESLLTTLRQPYHLTEGEIHLTASIGIVLLQHDAENVDEAHRNAGLALRKAKTNGGDQAVFFSSEMNDVLQDQIRLDRMLKIAIEEREIEIYFQPQISPSTNSLAGLEALARWNHSTEGYISPGKFIPIAESSGQIVALGTLVLDLACQQAAKWNEENFDFKHISVNVSPIQLWQPNFIDVLKNSLNRYNISGENIIIEITESVFVDHCEHRIAKVLAAIRAVGVKVSLDDFGSGYSSLGYLNRLPFDQLKIDRSFVTDIDKDQRKQQVLQGVLGLGNGLGFNIVVEGTETYEEVFVVKGMGCHAIQGFYFARPSHAARIPNMVREITRKKPEITALSA</sequence>
<organism evidence="4 5">
    <name type="scientific">Ahrensia kielensis</name>
    <dbReference type="NCBI Taxonomy" id="76980"/>
    <lineage>
        <taxon>Bacteria</taxon>
        <taxon>Pseudomonadati</taxon>
        <taxon>Pseudomonadota</taxon>
        <taxon>Alphaproteobacteria</taxon>
        <taxon>Hyphomicrobiales</taxon>
        <taxon>Ahrensiaceae</taxon>
        <taxon>Ahrensia</taxon>
    </lineage>
</organism>
<dbReference type="PANTHER" id="PTHR33121">
    <property type="entry name" value="CYCLIC DI-GMP PHOSPHODIESTERASE PDEF"/>
    <property type="match status" value="1"/>
</dbReference>
<dbReference type="InterPro" id="IPR001633">
    <property type="entry name" value="EAL_dom"/>
</dbReference>
<dbReference type="Pfam" id="PF00990">
    <property type="entry name" value="GGDEF"/>
    <property type="match status" value="1"/>
</dbReference>
<dbReference type="CDD" id="cd01949">
    <property type="entry name" value="GGDEF"/>
    <property type="match status" value="1"/>
</dbReference>
<dbReference type="PROSITE" id="PS50887">
    <property type="entry name" value="GGDEF"/>
    <property type="match status" value="1"/>
</dbReference>
<dbReference type="PROSITE" id="PS50883">
    <property type="entry name" value="EAL"/>
    <property type="match status" value="1"/>
</dbReference>
<dbReference type="Gene3D" id="6.10.340.10">
    <property type="match status" value="1"/>
</dbReference>
<keyword evidence="1" id="KW-0812">Transmembrane</keyword>
<dbReference type="SUPFAM" id="SSF141868">
    <property type="entry name" value="EAL domain-like"/>
    <property type="match status" value="1"/>
</dbReference>
<dbReference type="PANTHER" id="PTHR33121:SF70">
    <property type="entry name" value="SIGNALING PROTEIN YKOW"/>
    <property type="match status" value="1"/>
</dbReference>
<accession>A0ABU9T653</accession>
<name>A0ABU9T653_9HYPH</name>
<dbReference type="InterPro" id="IPR029787">
    <property type="entry name" value="Nucleotide_cyclase"/>
</dbReference>
<dbReference type="NCBIfam" id="TIGR00254">
    <property type="entry name" value="GGDEF"/>
    <property type="match status" value="1"/>
</dbReference>
<protein>
    <submittedName>
        <fullName evidence="4">EAL domain-containing protein</fullName>
    </submittedName>
</protein>
<dbReference type="InterPro" id="IPR035919">
    <property type="entry name" value="EAL_sf"/>
</dbReference>
<dbReference type="SMART" id="SM00267">
    <property type="entry name" value="GGDEF"/>
    <property type="match status" value="1"/>
</dbReference>
<evidence type="ECO:0000259" key="3">
    <source>
        <dbReference type="PROSITE" id="PS50887"/>
    </source>
</evidence>
<feature type="domain" description="GGDEF" evidence="3">
    <location>
        <begin position="317"/>
        <end position="450"/>
    </location>
</feature>
<dbReference type="InterPro" id="IPR000160">
    <property type="entry name" value="GGDEF_dom"/>
</dbReference>
<dbReference type="CDD" id="cd01948">
    <property type="entry name" value="EAL"/>
    <property type="match status" value="1"/>
</dbReference>
<dbReference type="InterPro" id="IPR050706">
    <property type="entry name" value="Cyclic-di-GMP_PDE-like"/>
</dbReference>
<reference evidence="4 5" key="1">
    <citation type="submission" date="2024-03" db="EMBL/GenBank/DDBJ databases">
        <title>Community enrichment and isolation of bacterial strains for fucoidan degradation.</title>
        <authorList>
            <person name="Sichert A."/>
        </authorList>
    </citation>
    <scope>NUCLEOTIDE SEQUENCE [LARGE SCALE GENOMIC DNA]</scope>
    <source>
        <strain evidence="4 5">AS62</strain>
    </source>
</reference>
<dbReference type="CDD" id="cd06225">
    <property type="entry name" value="HAMP"/>
    <property type="match status" value="1"/>
</dbReference>
<proteinExistence type="predicted"/>
<dbReference type="Proteomes" id="UP001477870">
    <property type="component" value="Unassembled WGS sequence"/>
</dbReference>
<keyword evidence="1" id="KW-0472">Membrane</keyword>
<dbReference type="Gene3D" id="3.20.20.450">
    <property type="entry name" value="EAL domain"/>
    <property type="match status" value="1"/>
</dbReference>
<feature type="transmembrane region" description="Helical" evidence="1">
    <location>
        <begin position="15"/>
        <end position="35"/>
    </location>
</feature>
<dbReference type="Pfam" id="PF00563">
    <property type="entry name" value="EAL"/>
    <property type="match status" value="1"/>
</dbReference>
<dbReference type="RefSeq" id="WP_342848067.1">
    <property type="nucleotide sequence ID" value="NZ_JBBMQO010000004.1"/>
</dbReference>
<evidence type="ECO:0000313" key="5">
    <source>
        <dbReference type="Proteomes" id="UP001477870"/>
    </source>
</evidence>
<feature type="domain" description="EAL" evidence="2">
    <location>
        <begin position="459"/>
        <end position="714"/>
    </location>
</feature>
<keyword evidence="1" id="KW-1133">Transmembrane helix</keyword>
<keyword evidence="5" id="KW-1185">Reference proteome</keyword>
<feature type="transmembrane region" description="Helical" evidence="1">
    <location>
        <begin position="210"/>
        <end position="229"/>
    </location>
</feature>
<dbReference type="Gene3D" id="3.30.70.270">
    <property type="match status" value="1"/>
</dbReference>